<dbReference type="Proteomes" id="UP001142393">
    <property type="component" value="Unassembled WGS sequence"/>
</dbReference>
<name>A0A9W8P9V3_9AGAR</name>
<evidence type="ECO:0000313" key="2">
    <source>
        <dbReference type="EMBL" id="KAJ3749937.1"/>
    </source>
</evidence>
<dbReference type="InterPro" id="IPR029411">
    <property type="entry name" value="RG-lyase_III"/>
</dbReference>
<feature type="domain" description="Rhamnogalacturonan lyase" evidence="1">
    <location>
        <begin position="69"/>
        <end position="157"/>
    </location>
</feature>
<dbReference type="EMBL" id="JANVFU010000001">
    <property type="protein sequence ID" value="KAJ3749937.1"/>
    <property type="molecule type" value="Genomic_DNA"/>
</dbReference>
<comment type="caution">
    <text evidence="2">The sequence shown here is derived from an EMBL/GenBank/DDBJ whole genome shotgun (WGS) entry which is preliminary data.</text>
</comment>
<sequence>MRGIFNQSCKLTNRPRLVHHCAQDDGSVSIPRVKEGWYRLTVVATVLILLRTQEYRIYWGAWDYPSQFPNGVNFTIGSSNESVDWNYIHWSRFGPTFIRNETVTGTWSSVVRIFNDLTQFRWGTPDINEWQIHFELDEAPSENSIAMFTMQLAVVETTAGTIKSCWSTITFPQRPASMRWLVASSDSTGDLYQ</sequence>
<evidence type="ECO:0000313" key="3">
    <source>
        <dbReference type="Proteomes" id="UP001142393"/>
    </source>
</evidence>
<gene>
    <name evidence="2" type="ORF">DFH05DRAFT_1465123</name>
</gene>
<reference evidence="2 3" key="1">
    <citation type="journal article" date="2023" name="Proc. Natl. Acad. Sci. U.S.A.">
        <title>A global phylogenomic analysis of the shiitake genus Lentinula.</title>
        <authorList>
            <person name="Sierra-Patev S."/>
            <person name="Min B."/>
            <person name="Naranjo-Ortiz M."/>
            <person name="Looney B."/>
            <person name="Konkel Z."/>
            <person name="Slot J.C."/>
            <person name="Sakamoto Y."/>
            <person name="Steenwyk J.L."/>
            <person name="Rokas A."/>
            <person name="Carro J."/>
            <person name="Camarero S."/>
            <person name="Ferreira P."/>
            <person name="Molpeceres G."/>
            <person name="Ruiz-Duenas F.J."/>
            <person name="Serrano A."/>
            <person name="Henrissat B."/>
            <person name="Drula E."/>
            <person name="Hughes K.W."/>
            <person name="Mata J.L."/>
            <person name="Ishikawa N.K."/>
            <person name="Vargas-Isla R."/>
            <person name="Ushijima S."/>
            <person name="Smith C.A."/>
            <person name="Donoghue J."/>
            <person name="Ahrendt S."/>
            <person name="Andreopoulos W."/>
            <person name="He G."/>
            <person name="LaButti K."/>
            <person name="Lipzen A."/>
            <person name="Ng V."/>
            <person name="Riley R."/>
            <person name="Sandor L."/>
            <person name="Barry K."/>
            <person name="Martinez A.T."/>
            <person name="Xiao Y."/>
            <person name="Gibbons J.G."/>
            <person name="Terashima K."/>
            <person name="Grigoriev I.V."/>
            <person name="Hibbett D."/>
        </authorList>
    </citation>
    <scope>NUCLEOTIDE SEQUENCE [LARGE SCALE GENOMIC DNA]</scope>
    <source>
        <strain evidence="2 3">TFB7810</strain>
    </source>
</reference>
<protein>
    <recommendedName>
        <fullName evidence="1">Rhamnogalacturonan lyase domain-containing protein</fullName>
    </recommendedName>
</protein>
<dbReference type="Pfam" id="PF14683">
    <property type="entry name" value="CBM-like"/>
    <property type="match status" value="1"/>
</dbReference>
<dbReference type="AlphaFoldDB" id="A0A9W8P9V3"/>
<proteinExistence type="predicted"/>
<keyword evidence="3" id="KW-1185">Reference proteome</keyword>
<organism evidence="2 3">
    <name type="scientific">Lentinula detonsa</name>
    <dbReference type="NCBI Taxonomy" id="2804962"/>
    <lineage>
        <taxon>Eukaryota</taxon>
        <taxon>Fungi</taxon>
        <taxon>Dikarya</taxon>
        <taxon>Basidiomycota</taxon>
        <taxon>Agaricomycotina</taxon>
        <taxon>Agaricomycetes</taxon>
        <taxon>Agaricomycetidae</taxon>
        <taxon>Agaricales</taxon>
        <taxon>Marasmiineae</taxon>
        <taxon>Omphalotaceae</taxon>
        <taxon>Lentinula</taxon>
    </lineage>
</organism>
<evidence type="ECO:0000259" key="1">
    <source>
        <dbReference type="Pfam" id="PF14683"/>
    </source>
</evidence>
<accession>A0A9W8P9V3</accession>